<evidence type="ECO:0000256" key="7">
    <source>
        <dbReference type="ARBA" id="ARBA00047092"/>
    </source>
</evidence>
<evidence type="ECO:0000313" key="10">
    <source>
        <dbReference type="Proteomes" id="UP000835052"/>
    </source>
</evidence>
<evidence type="ECO:0000256" key="6">
    <source>
        <dbReference type="ARBA" id="ARBA00045654"/>
    </source>
</evidence>
<keyword evidence="4" id="KW-0677">Repeat</keyword>
<dbReference type="GO" id="GO:0010008">
    <property type="term" value="C:endosome membrane"/>
    <property type="evidence" value="ECO:0007669"/>
    <property type="project" value="TreeGrafter"/>
</dbReference>
<dbReference type="GO" id="GO:0006661">
    <property type="term" value="P:phosphatidylinositol biosynthetic process"/>
    <property type="evidence" value="ECO:0007669"/>
    <property type="project" value="InterPro"/>
</dbReference>
<dbReference type="EMBL" id="CAJGYM010000001">
    <property type="protein sequence ID" value="CAD6184625.1"/>
    <property type="molecule type" value="Genomic_DNA"/>
</dbReference>
<dbReference type="Pfam" id="PF11916">
    <property type="entry name" value="Vac14_Fig4_bd"/>
    <property type="match status" value="1"/>
</dbReference>
<sequence>MSDIQYAPLTSGVIRSLTDKVYERRKAAALDVEKQVRDLFQSNQISQLDRLLSVLTDLIMSANPNQKKGGLIGMAASAIALGQKNAGSYSKKLIEPVLTCFNDPDIQIRYYACESLYNICKICRFHALDNFGEIFDVLWRVTADTDQNVRGGAELLDRLLMDIVLAKEDFDVAELMTLVRDRIYTQTTSNRRFIITWLNTIQSRPCFSLLPYISEVCDGLLKMLSDSAPAVRDATEHVLGQLLAAVQKAPDTVPEDDRVQIVNVLVVHTHEDETLLARKLSLIWQEEFLKLYKQELLPLLSNFLVGLLPAIDQVELKAEDVNSALVRLVASNKLEQKTLDVTIEVLLQHIRHEKVGTRVAVLNWIRCLHNTHAAQIFVHMHRIFPLLLKTLSDTSDDVLLLDLLLISNICQSDFAHDQVDLTSLGLDEKTLKELSGISPFLVKFSLSLLDMFYADPALLTDRGVLIIRQLCLLLEPSLVYRALCVLLTPEKKFSFIQQMVSTLHGVLLTATELFVLRDELRSLEKPEARSLFECLFRVWCHRPIALLGLCLLSQHYAQAAEIALFLSQVDITVDVLVEIDKLVNLIESPVLAYVRMDLLSSVHRPPLCTVLSALLMLLPQSEAFLTLHRRLQAIPSLVSLGDPKKDKKEEKVNFAPLLEHLQTVLALRQREIRARHRDLLTEVVEQMRSSRI</sequence>
<name>A0A8S1GMK2_9PELO</name>
<evidence type="ECO:0000259" key="8">
    <source>
        <dbReference type="Pfam" id="PF11916"/>
    </source>
</evidence>
<accession>A0A8S1GMK2</accession>
<dbReference type="OrthoDB" id="5574975at2759"/>
<keyword evidence="5" id="KW-0472">Membrane</keyword>
<keyword evidence="10" id="KW-1185">Reference proteome</keyword>
<comment type="subunit">
    <text evidence="7">Forms pentamers. Component of the PI(3,5)P2 regulatory complex/PAS complex, at least composed of PIKFYVE, FIG4 and VAC14. VAC14 nucleates the assembly of the complex and serves as a scaffold by pentamerizing into a star-shaped structure, which can bind a single copy each of PIKFYVE and FIG4 and coordinates their activities. Interacts with NOS1.</text>
</comment>
<dbReference type="SUPFAM" id="SSF48371">
    <property type="entry name" value="ARM repeat"/>
    <property type="match status" value="1"/>
</dbReference>
<gene>
    <name evidence="9" type="ORF">CAUJ_LOCUS544</name>
</gene>
<evidence type="ECO:0000256" key="2">
    <source>
        <dbReference type="ARBA" id="ARBA00010225"/>
    </source>
</evidence>
<dbReference type="PANTHER" id="PTHR16023:SF0">
    <property type="entry name" value="PROTEIN VAC14 HOMOLOG"/>
    <property type="match status" value="1"/>
</dbReference>
<dbReference type="InterPro" id="IPR011989">
    <property type="entry name" value="ARM-like"/>
</dbReference>
<dbReference type="Gene3D" id="1.25.10.10">
    <property type="entry name" value="Leucine-rich Repeat Variant"/>
    <property type="match status" value="2"/>
</dbReference>
<feature type="domain" description="Vacuolar protein 14 C-terminal Fig4-binding" evidence="8">
    <location>
        <begin position="458"/>
        <end position="634"/>
    </location>
</feature>
<dbReference type="InterPro" id="IPR021841">
    <property type="entry name" value="VAC14_Fig4p-bd"/>
</dbReference>
<evidence type="ECO:0000313" key="9">
    <source>
        <dbReference type="EMBL" id="CAD6184625.1"/>
    </source>
</evidence>
<protein>
    <recommendedName>
        <fullName evidence="3">Protein VAC14 homolog</fullName>
    </recommendedName>
</protein>
<organism evidence="9 10">
    <name type="scientific">Caenorhabditis auriculariae</name>
    <dbReference type="NCBI Taxonomy" id="2777116"/>
    <lineage>
        <taxon>Eukaryota</taxon>
        <taxon>Metazoa</taxon>
        <taxon>Ecdysozoa</taxon>
        <taxon>Nematoda</taxon>
        <taxon>Chromadorea</taxon>
        <taxon>Rhabditida</taxon>
        <taxon>Rhabditina</taxon>
        <taxon>Rhabditomorpha</taxon>
        <taxon>Rhabditoidea</taxon>
        <taxon>Rhabditidae</taxon>
        <taxon>Peloderinae</taxon>
        <taxon>Caenorhabditis</taxon>
    </lineage>
</organism>
<dbReference type="Proteomes" id="UP000835052">
    <property type="component" value="Unassembled WGS sequence"/>
</dbReference>
<dbReference type="GO" id="GO:0070772">
    <property type="term" value="C:PAS complex"/>
    <property type="evidence" value="ECO:0007669"/>
    <property type="project" value="InterPro"/>
</dbReference>
<evidence type="ECO:0000256" key="1">
    <source>
        <dbReference type="ARBA" id="ARBA00004308"/>
    </source>
</evidence>
<comment type="caution">
    <text evidence="9">The sequence shown here is derived from an EMBL/GenBank/DDBJ whole genome shotgun (WGS) entry which is preliminary data.</text>
</comment>
<evidence type="ECO:0000256" key="4">
    <source>
        <dbReference type="ARBA" id="ARBA00022737"/>
    </source>
</evidence>
<comment type="similarity">
    <text evidence="2">Belongs to the VAC14 family.</text>
</comment>
<comment type="function">
    <text evidence="6">Scaffold protein component of the PI(3,5)P2 regulatory complex which regulates both the synthesis and turnover of phosphatidylinositol 3,5-bisphosphate (PtdIns(3,5)P2). Pentamerizes into a star-shaped structure and nucleates the assembly of the complex. The pentamer binds a single copy each of PIKFYVE and FIG4 and coordinates both PIKfyve kinase activity and FIG4 phosphatase activity, being required to maintain normal levels of phosphatidylinositol 3-phosphate (PtdIns(3)P) and phosphatidylinositol 5-phosphate (PtdIns(5)P). Plays a role in the biogenesis of endosome carrier vesicles (ECV) / multivesicular bodies (MVB) transport intermediates from early endosomes.</text>
</comment>
<proteinExistence type="inferred from homology"/>
<dbReference type="InterPro" id="IPR016024">
    <property type="entry name" value="ARM-type_fold"/>
</dbReference>
<reference evidence="9" key="1">
    <citation type="submission" date="2020-10" db="EMBL/GenBank/DDBJ databases">
        <authorList>
            <person name="Kikuchi T."/>
        </authorList>
    </citation>
    <scope>NUCLEOTIDE SEQUENCE</scope>
    <source>
        <strain evidence="9">NKZ352</strain>
    </source>
</reference>
<dbReference type="PANTHER" id="PTHR16023">
    <property type="entry name" value="TAX1 BINDING PROTEIN-RELATED"/>
    <property type="match status" value="1"/>
</dbReference>
<comment type="subcellular location">
    <subcellularLocation>
        <location evidence="1">Endomembrane system</location>
    </subcellularLocation>
</comment>
<evidence type="ECO:0000256" key="3">
    <source>
        <dbReference type="ARBA" id="ARBA00013840"/>
    </source>
</evidence>
<dbReference type="InterPro" id="IPR026825">
    <property type="entry name" value="Vac14"/>
</dbReference>
<dbReference type="Pfam" id="PF12755">
    <property type="entry name" value="Vac14_Fab1_bd"/>
    <property type="match status" value="1"/>
</dbReference>
<dbReference type="AlphaFoldDB" id="A0A8S1GMK2"/>
<evidence type="ECO:0000256" key="5">
    <source>
        <dbReference type="ARBA" id="ARBA00023136"/>
    </source>
</evidence>